<evidence type="ECO:0000313" key="4">
    <source>
        <dbReference type="Proteomes" id="UP000297729"/>
    </source>
</evidence>
<keyword evidence="1" id="KW-1133">Transmembrane helix</keyword>
<dbReference type="Proteomes" id="UP000297729">
    <property type="component" value="Unassembled WGS sequence"/>
</dbReference>
<proteinExistence type="predicted"/>
<organism evidence="3 4">
    <name type="scientific">Duganella callida</name>
    <dbReference type="NCBI Taxonomy" id="2561932"/>
    <lineage>
        <taxon>Bacteria</taxon>
        <taxon>Pseudomonadati</taxon>
        <taxon>Pseudomonadota</taxon>
        <taxon>Betaproteobacteria</taxon>
        <taxon>Burkholderiales</taxon>
        <taxon>Oxalobacteraceae</taxon>
        <taxon>Telluria group</taxon>
        <taxon>Duganella</taxon>
    </lineage>
</organism>
<keyword evidence="4" id="KW-1185">Reference proteome</keyword>
<dbReference type="Pfam" id="PF01590">
    <property type="entry name" value="GAF"/>
    <property type="match status" value="1"/>
</dbReference>
<reference evidence="3 4" key="1">
    <citation type="submission" date="2019-03" db="EMBL/GenBank/DDBJ databases">
        <title>Draft Genome Sequence of Duganella callidus sp. nov., a Novel Duganella Species Isolated from Cultivated Soil.</title>
        <authorList>
            <person name="Raths R."/>
            <person name="Peta V."/>
            <person name="Bucking H."/>
        </authorList>
    </citation>
    <scope>NUCLEOTIDE SEQUENCE [LARGE SCALE GENOMIC DNA]</scope>
    <source>
        <strain evidence="3 4">DN04</strain>
    </source>
</reference>
<dbReference type="AlphaFoldDB" id="A0A4Y9SJP1"/>
<feature type="domain" description="GAF" evidence="2">
    <location>
        <begin position="26"/>
        <end position="159"/>
    </location>
</feature>
<evidence type="ECO:0000256" key="1">
    <source>
        <dbReference type="SAM" id="Phobius"/>
    </source>
</evidence>
<evidence type="ECO:0000259" key="2">
    <source>
        <dbReference type="SMART" id="SM00065"/>
    </source>
</evidence>
<dbReference type="RefSeq" id="WP_135201766.1">
    <property type="nucleotide sequence ID" value="NZ_SPVG01000117.1"/>
</dbReference>
<feature type="transmembrane region" description="Helical" evidence="1">
    <location>
        <begin position="110"/>
        <end position="132"/>
    </location>
</feature>
<comment type="caution">
    <text evidence="3">The sequence shown here is derived from an EMBL/GenBank/DDBJ whole genome shotgun (WGS) entry which is preliminary data.</text>
</comment>
<name>A0A4Y9SJP1_9BURK</name>
<dbReference type="SUPFAM" id="SSF55781">
    <property type="entry name" value="GAF domain-like"/>
    <property type="match status" value="1"/>
</dbReference>
<accession>A0A4Y9SJP1</accession>
<gene>
    <name evidence="3" type="ORF">E4L98_11860</name>
</gene>
<keyword evidence="1" id="KW-0812">Transmembrane</keyword>
<dbReference type="OrthoDB" id="5571399at2"/>
<protein>
    <submittedName>
        <fullName evidence="3">GAF domain-containing protein</fullName>
    </submittedName>
</protein>
<dbReference type="PANTHER" id="PTHR43102:SF2">
    <property type="entry name" value="GAF DOMAIN-CONTAINING PROTEIN"/>
    <property type="match status" value="1"/>
</dbReference>
<evidence type="ECO:0000313" key="3">
    <source>
        <dbReference type="EMBL" id="TFW22809.1"/>
    </source>
</evidence>
<dbReference type="EMBL" id="SPVG01000117">
    <property type="protein sequence ID" value="TFW22809.1"/>
    <property type="molecule type" value="Genomic_DNA"/>
</dbReference>
<sequence length="167" mass="18634">MLAAPIPDYDSERLTILREMLILDTPPEQRFDRIVQFASREFLMPTVLISLVDQNRQWFKARVGLDVCETARDISFCGHAIVQPDIFVVEDARADARFADNPLVTQPPYIVFYAGAPLAMPSGFVIGTLCLIDYKPRTLDATELAILVSLRDLLVEELLAPPEGADA</sequence>
<dbReference type="Gene3D" id="3.30.450.40">
    <property type="match status" value="1"/>
</dbReference>
<dbReference type="PANTHER" id="PTHR43102">
    <property type="entry name" value="SLR1143 PROTEIN"/>
    <property type="match status" value="1"/>
</dbReference>
<dbReference type="InterPro" id="IPR029016">
    <property type="entry name" value="GAF-like_dom_sf"/>
</dbReference>
<keyword evidence="1" id="KW-0472">Membrane</keyword>
<dbReference type="InterPro" id="IPR003018">
    <property type="entry name" value="GAF"/>
</dbReference>
<dbReference type="SMART" id="SM00065">
    <property type="entry name" value="GAF"/>
    <property type="match status" value="1"/>
</dbReference>